<sequence>MILQYSINSIYILNPQLSAVVLRPPDPALPQASPSCLALLPHPRGLAAIVVKSSHSCCKLQLLLPVYLLSIKQVFQYVNLCNYIHVIIISEKSYFFQGVTFELKAVPNTAFSDQVVYGLRVFKQQIRLKYGCFLVEPKQYCNINL</sequence>
<dbReference type="EMBL" id="CAXDID020000704">
    <property type="protein sequence ID" value="CAL6111253.1"/>
    <property type="molecule type" value="Genomic_DNA"/>
</dbReference>
<dbReference type="AlphaFoldDB" id="A0AA86Q530"/>
<evidence type="ECO:0000313" key="3">
    <source>
        <dbReference type="Proteomes" id="UP001642409"/>
    </source>
</evidence>
<dbReference type="EMBL" id="CATOUU010000760">
    <property type="protein sequence ID" value="CAI9946280.1"/>
    <property type="molecule type" value="Genomic_DNA"/>
</dbReference>
<gene>
    <name evidence="1" type="ORF">HINF_LOCUS33925</name>
    <name evidence="2" type="ORF">HINF_LOCUS76308</name>
</gene>
<accession>A0AA86Q530</accession>
<name>A0AA86Q530_9EUKA</name>
<reference evidence="1" key="1">
    <citation type="submission" date="2023-06" db="EMBL/GenBank/DDBJ databases">
        <authorList>
            <person name="Kurt Z."/>
        </authorList>
    </citation>
    <scope>NUCLEOTIDE SEQUENCE</scope>
</reference>
<evidence type="ECO:0000313" key="2">
    <source>
        <dbReference type="EMBL" id="CAL6111253.1"/>
    </source>
</evidence>
<evidence type="ECO:0000313" key="1">
    <source>
        <dbReference type="EMBL" id="CAI9946280.1"/>
    </source>
</evidence>
<comment type="caution">
    <text evidence="1">The sequence shown here is derived from an EMBL/GenBank/DDBJ whole genome shotgun (WGS) entry which is preliminary data.</text>
</comment>
<protein>
    <submittedName>
        <fullName evidence="2">Hypothetical_protein</fullName>
    </submittedName>
</protein>
<keyword evidence="3" id="KW-1185">Reference proteome</keyword>
<reference evidence="2 3" key="2">
    <citation type="submission" date="2024-07" db="EMBL/GenBank/DDBJ databases">
        <authorList>
            <person name="Akdeniz Z."/>
        </authorList>
    </citation>
    <scope>NUCLEOTIDE SEQUENCE [LARGE SCALE GENOMIC DNA]</scope>
</reference>
<proteinExistence type="predicted"/>
<dbReference type="Proteomes" id="UP001642409">
    <property type="component" value="Unassembled WGS sequence"/>
</dbReference>
<organism evidence="1">
    <name type="scientific">Hexamita inflata</name>
    <dbReference type="NCBI Taxonomy" id="28002"/>
    <lineage>
        <taxon>Eukaryota</taxon>
        <taxon>Metamonada</taxon>
        <taxon>Diplomonadida</taxon>
        <taxon>Hexamitidae</taxon>
        <taxon>Hexamitinae</taxon>
        <taxon>Hexamita</taxon>
    </lineage>
</organism>